<keyword evidence="3" id="KW-1185">Reference proteome</keyword>
<accession>A0A5N6JBJ8</accession>
<dbReference type="Proteomes" id="UP000326289">
    <property type="component" value="Unassembled WGS sequence"/>
</dbReference>
<feature type="compositionally biased region" description="Basic residues" evidence="1">
    <location>
        <begin position="42"/>
        <end position="52"/>
    </location>
</feature>
<proteinExistence type="predicted"/>
<evidence type="ECO:0000256" key="1">
    <source>
        <dbReference type="SAM" id="MobiDB-lite"/>
    </source>
</evidence>
<organism evidence="2 3">
    <name type="scientific">Aspergillus minisclerotigenes</name>
    <dbReference type="NCBI Taxonomy" id="656917"/>
    <lineage>
        <taxon>Eukaryota</taxon>
        <taxon>Fungi</taxon>
        <taxon>Dikarya</taxon>
        <taxon>Ascomycota</taxon>
        <taxon>Pezizomycotina</taxon>
        <taxon>Eurotiomycetes</taxon>
        <taxon>Eurotiomycetidae</taxon>
        <taxon>Eurotiales</taxon>
        <taxon>Aspergillaceae</taxon>
        <taxon>Aspergillus</taxon>
        <taxon>Aspergillus subgen. Circumdati</taxon>
    </lineage>
</organism>
<name>A0A5N6JBJ8_9EURO</name>
<reference evidence="2 3" key="1">
    <citation type="submission" date="2019-04" db="EMBL/GenBank/DDBJ databases">
        <title>Fungal friends and foes A comparative genomics study of 23 Aspergillus species from section Flavi.</title>
        <authorList>
            <consortium name="DOE Joint Genome Institute"/>
            <person name="Kjaerbolling I."/>
            <person name="Vesth T.C."/>
            <person name="Frisvad J.C."/>
            <person name="Nybo J.L."/>
            <person name="Theobald S."/>
            <person name="Kildgaard S."/>
            <person name="Petersen T.I."/>
            <person name="Kuo A."/>
            <person name="Sato A."/>
            <person name="Lyhne E.K."/>
            <person name="Kogle M.E."/>
            <person name="Wiebenga A."/>
            <person name="Kun R.S."/>
            <person name="Lubbers R.J."/>
            <person name="Makela M.R."/>
            <person name="Barry K."/>
            <person name="Chovatia M."/>
            <person name="Clum A."/>
            <person name="Daum C."/>
            <person name="Haridas S."/>
            <person name="He G."/>
            <person name="LaButti K."/>
            <person name="Lipzen A."/>
            <person name="Mondo S."/>
            <person name="Pangilinan J."/>
            <person name="Riley R."/>
            <person name="Salamov A."/>
            <person name="Simmons B.A."/>
            <person name="Magnuson J.K."/>
            <person name="Henrissat B."/>
            <person name="Mortensen U.H."/>
            <person name="Larsen T.O."/>
            <person name="De vries R.P."/>
            <person name="Grigoriev I.V."/>
            <person name="Machida M."/>
            <person name="Baker S.E."/>
            <person name="Andersen M.R."/>
        </authorList>
    </citation>
    <scope>NUCLEOTIDE SEQUENCE [LARGE SCALE GENOMIC DNA]</scope>
    <source>
        <strain evidence="2 3">CBS 117635</strain>
    </source>
</reference>
<gene>
    <name evidence="2" type="ORF">BDV30DRAFT_206895</name>
</gene>
<dbReference type="AlphaFoldDB" id="A0A5N6JBJ8"/>
<sequence length="52" mass="5864">MVTIGAVYCVADKSRTSCITYRAKIYQHPNDCPSGSTSPCSHKYRHNHNIHN</sequence>
<feature type="region of interest" description="Disordered" evidence="1">
    <location>
        <begin position="32"/>
        <end position="52"/>
    </location>
</feature>
<evidence type="ECO:0000313" key="3">
    <source>
        <dbReference type="Proteomes" id="UP000326289"/>
    </source>
</evidence>
<evidence type="ECO:0000313" key="2">
    <source>
        <dbReference type="EMBL" id="KAB8276236.1"/>
    </source>
</evidence>
<dbReference type="EMBL" id="ML732778">
    <property type="protein sequence ID" value="KAB8276236.1"/>
    <property type="molecule type" value="Genomic_DNA"/>
</dbReference>
<protein>
    <submittedName>
        <fullName evidence="2">Uncharacterized protein</fullName>
    </submittedName>
</protein>